<evidence type="ECO:0000313" key="16">
    <source>
        <dbReference type="Proteomes" id="UP000334990"/>
    </source>
</evidence>
<comment type="subcellular location">
    <subcellularLocation>
        <location evidence="1 12">Membrane</location>
        <topology evidence="1 12">Multi-pass membrane protein</topology>
    </subcellularLocation>
</comment>
<evidence type="ECO:0000256" key="4">
    <source>
        <dbReference type="ARBA" id="ARBA00022692"/>
    </source>
</evidence>
<evidence type="ECO:0000256" key="3">
    <source>
        <dbReference type="ARBA" id="ARBA00015325"/>
    </source>
</evidence>
<dbReference type="PANTHER" id="PTHR12428:SF65">
    <property type="entry name" value="CYTOCHROME C OXIDASE ASSEMBLY PROTEIN COX18, MITOCHONDRIAL"/>
    <property type="match status" value="1"/>
</dbReference>
<evidence type="ECO:0000256" key="5">
    <source>
        <dbReference type="ARBA" id="ARBA00022989"/>
    </source>
</evidence>
<keyword evidence="6 13" id="KW-0472">Membrane</keyword>
<dbReference type="Proteomes" id="UP000334990">
    <property type="component" value="Unassembled WGS sequence"/>
</dbReference>
<proteinExistence type="inferred from homology"/>
<dbReference type="PANTHER" id="PTHR12428">
    <property type="entry name" value="OXA1"/>
    <property type="match status" value="1"/>
</dbReference>
<comment type="subunit">
    <text evidence="8">Interacts with the Sec translocase complex via SecD. Specifically interacts with transmembrane segments of nascent integral membrane proteins during membrane integration.</text>
</comment>
<evidence type="ECO:0000256" key="11">
    <source>
        <dbReference type="ARBA" id="ARBA00033342"/>
    </source>
</evidence>
<dbReference type="AlphaFoldDB" id="A0A5M3W8L2"/>
<evidence type="ECO:0000313" key="15">
    <source>
        <dbReference type="EMBL" id="GES05166.1"/>
    </source>
</evidence>
<evidence type="ECO:0000256" key="7">
    <source>
        <dbReference type="ARBA" id="ARBA00025034"/>
    </source>
</evidence>
<comment type="caution">
    <text evidence="15">The sequence shown here is derived from an EMBL/GenBank/DDBJ whole genome shotgun (WGS) entry which is preliminary data.</text>
</comment>
<feature type="transmembrane region" description="Helical" evidence="13">
    <location>
        <begin position="76"/>
        <end position="96"/>
    </location>
</feature>
<accession>A0A5M3W8L2</accession>
<organism evidence="15 16">
    <name type="scientific">Acrocarpospora corrugata</name>
    <dbReference type="NCBI Taxonomy" id="35763"/>
    <lineage>
        <taxon>Bacteria</taxon>
        <taxon>Bacillati</taxon>
        <taxon>Actinomycetota</taxon>
        <taxon>Actinomycetes</taxon>
        <taxon>Streptosporangiales</taxon>
        <taxon>Streptosporangiaceae</taxon>
        <taxon>Acrocarpospora</taxon>
    </lineage>
</organism>
<feature type="domain" description="Membrane insertase YidC/Oxa/ALB C-terminal" evidence="14">
    <location>
        <begin position="24"/>
        <end position="213"/>
    </location>
</feature>
<dbReference type="InterPro" id="IPR028055">
    <property type="entry name" value="YidC/Oxa/ALB_C"/>
</dbReference>
<feature type="transmembrane region" description="Helical" evidence="13">
    <location>
        <begin position="20"/>
        <end position="42"/>
    </location>
</feature>
<dbReference type="OrthoDB" id="9780552at2"/>
<dbReference type="InterPro" id="IPR001708">
    <property type="entry name" value="YidC/ALB3/OXA1/COX18"/>
</dbReference>
<comment type="function">
    <text evidence="7">Required for the insertion and/or proper folding and/or complex formation of integral membrane proteins into the membrane. Involved in integration of membrane proteins that insert both dependently and independently of the Sec translocase complex, as well as at least some lipoproteins. Aids folding of multispanning membrane proteins.</text>
</comment>
<evidence type="ECO:0000256" key="12">
    <source>
        <dbReference type="RuleBase" id="RU003945"/>
    </source>
</evidence>
<keyword evidence="5 13" id="KW-1133">Transmembrane helix</keyword>
<comment type="similarity">
    <text evidence="2">Belongs to the OXA1/ALB3/YidC family. Type 1 subfamily.</text>
</comment>
<dbReference type="GO" id="GO:0032977">
    <property type="term" value="F:membrane insertase activity"/>
    <property type="evidence" value="ECO:0007669"/>
    <property type="project" value="InterPro"/>
</dbReference>
<evidence type="ECO:0000259" key="14">
    <source>
        <dbReference type="Pfam" id="PF02096"/>
    </source>
</evidence>
<dbReference type="GO" id="GO:0005886">
    <property type="term" value="C:plasma membrane"/>
    <property type="evidence" value="ECO:0007669"/>
    <property type="project" value="TreeGrafter"/>
</dbReference>
<dbReference type="RefSeq" id="WP_155341197.1">
    <property type="nucleotide sequence ID" value="NZ_BAAABN010000024.1"/>
</dbReference>
<evidence type="ECO:0000256" key="6">
    <source>
        <dbReference type="ARBA" id="ARBA00023136"/>
    </source>
</evidence>
<evidence type="ECO:0000256" key="8">
    <source>
        <dbReference type="ARBA" id="ARBA00026028"/>
    </source>
</evidence>
<name>A0A5M3W8L2_9ACTN</name>
<evidence type="ECO:0000256" key="9">
    <source>
        <dbReference type="ARBA" id="ARBA00031538"/>
    </source>
</evidence>
<evidence type="ECO:0000256" key="10">
    <source>
        <dbReference type="ARBA" id="ARBA00033245"/>
    </source>
</evidence>
<feature type="transmembrane region" description="Helical" evidence="13">
    <location>
        <begin position="183"/>
        <end position="205"/>
    </location>
</feature>
<sequence length="219" mass="23305">MFDFVLSPAHDLLNALSGHTGGLLAIILFTVAVRLLLLPLGLRQARAQRARARLAPEVTKLRKRFSRDPKRFQRELNALYAGAGTSAFAGIGSALAQSPFFLVMYRLFVSATIAGHSNLLLAQSALGVPLGEHFSAALAHSGVFGAPALIFVALFALLALVAWQSTRLVPDMPEVPMSGVLKLLPYGSVIAAGFLPLAAGIYLLISTAWTTAERSLRTA</sequence>
<evidence type="ECO:0000256" key="13">
    <source>
        <dbReference type="SAM" id="Phobius"/>
    </source>
</evidence>
<dbReference type="Pfam" id="PF02096">
    <property type="entry name" value="60KD_IMP"/>
    <property type="match status" value="1"/>
</dbReference>
<feature type="transmembrane region" description="Helical" evidence="13">
    <location>
        <begin position="143"/>
        <end position="163"/>
    </location>
</feature>
<dbReference type="GO" id="GO:0051205">
    <property type="term" value="P:protein insertion into membrane"/>
    <property type="evidence" value="ECO:0007669"/>
    <property type="project" value="TreeGrafter"/>
</dbReference>
<reference evidence="15 16" key="1">
    <citation type="submission" date="2019-10" db="EMBL/GenBank/DDBJ databases">
        <title>Whole genome shotgun sequence of Acrocarpospora corrugata NBRC 13972.</title>
        <authorList>
            <person name="Ichikawa N."/>
            <person name="Kimura A."/>
            <person name="Kitahashi Y."/>
            <person name="Komaki H."/>
            <person name="Oguchi A."/>
        </authorList>
    </citation>
    <scope>NUCLEOTIDE SEQUENCE [LARGE SCALE GENOMIC DNA]</scope>
    <source>
        <strain evidence="15 16">NBRC 13972</strain>
    </source>
</reference>
<protein>
    <recommendedName>
        <fullName evidence="3">Membrane protein insertase YidC</fullName>
    </recommendedName>
    <alternativeName>
        <fullName evidence="11">Foldase YidC</fullName>
    </alternativeName>
    <alternativeName>
        <fullName evidence="10">Membrane integrase YidC</fullName>
    </alternativeName>
    <alternativeName>
        <fullName evidence="9">Membrane protein YidC</fullName>
    </alternativeName>
</protein>
<evidence type="ECO:0000256" key="1">
    <source>
        <dbReference type="ARBA" id="ARBA00004141"/>
    </source>
</evidence>
<keyword evidence="16" id="KW-1185">Reference proteome</keyword>
<dbReference type="EMBL" id="BLAD01000094">
    <property type="protein sequence ID" value="GES05166.1"/>
    <property type="molecule type" value="Genomic_DNA"/>
</dbReference>
<evidence type="ECO:0000256" key="2">
    <source>
        <dbReference type="ARBA" id="ARBA00010527"/>
    </source>
</evidence>
<dbReference type="NCBIfam" id="TIGR03592">
    <property type="entry name" value="yidC_oxa1_cterm"/>
    <property type="match status" value="1"/>
</dbReference>
<feature type="transmembrane region" description="Helical" evidence="13">
    <location>
        <begin position="102"/>
        <end position="122"/>
    </location>
</feature>
<gene>
    <name evidence="15" type="primary">yidC</name>
    <name evidence="15" type="ORF">Acor_72340</name>
</gene>
<keyword evidence="4 12" id="KW-0812">Transmembrane</keyword>